<sequence>MSIPVLLFCLVYGEPFSRSFEVEIKRWKSVSALRDLIISKDPDYFRGTSARSLDLWKINIPIIDEETPQNPDLSNAIKLGPADKIARHFNNPINGNIHIIIKPPPPTGQLTERQLLMLRPLSLTYTPDSQRKKKTKTTTKSNWARTPTSVVRWEDFIHQASIIALSNTTPQYDKPTFRPYKVSGEEEVQEALNVNVLYVLSTTIGSNQMPKEEFRRSTALEKVQGKPDFILMSDNHLRLAIEVKTKWALSVDDIVDMYHDNLKDLAEHRTSPVSVIDPIKQIYGYMGHNQLQYGVLSTYERTWFLWRPQDNPGTLFISDVVTNLATNPTLLQCFAYIMSLARHNPHCPSPPASPPPPMDDYKPPDGNDDDGDSTYHPLQGSSSRSRRGRRGGTDKRGGSTNTGKRSQSKNTGKQRAAGNEQSKEVLNLHPLFKNAYYFHDLGTNKS</sequence>
<evidence type="ECO:0000313" key="6">
    <source>
        <dbReference type="EMBL" id="RPB01469.1"/>
    </source>
</evidence>
<feature type="region of interest" description="Disordered" evidence="4">
    <location>
        <begin position="347"/>
        <end position="427"/>
    </location>
</feature>
<accession>A0A3N4JWR6</accession>
<evidence type="ECO:0000256" key="4">
    <source>
        <dbReference type="SAM" id="MobiDB-lite"/>
    </source>
</evidence>
<dbReference type="Proteomes" id="UP000276215">
    <property type="component" value="Unassembled WGS sequence"/>
</dbReference>
<dbReference type="GO" id="GO:0005576">
    <property type="term" value="C:extracellular region"/>
    <property type="evidence" value="ECO:0007669"/>
    <property type="project" value="UniProtKB-SubCell"/>
</dbReference>
<organism evidence="6 7">
    <name type="scientific">Choiromyces venosus 120613-1</name>
    <dbReference type="NCBI Taxonomy" id="1336337"/>
    <lineage>
        <taxon>Eukaryota</taxon>
        <taxon>Fungi</taxon>
        <taxon>Dikarya</taxon>
        <taxon>Ascomycota</taxon>
        <taxon>Pezizomycotina</taxon>
        <taxon>Pezizomycetes</taxon>
        <taxon>Pezizales</taxon>
        <taxon>Tuberaceae</taxon>
        <taxon>Choiromyces</taxon>
    </lineage>
</organism>
<gene>
    <name evidence="6" type="ORF">L873DRAFT_1788348</name>
</gene>
<comment type="subcellular location">
    <subcellularLocation>
        <location evidence="1">Host cell</location>
    </subcellularLocation>
    <subcellularLocation>
        <location evidence="2">Secreted</location>
    </subcellularLocation>
</comment>
<keyword evidence="3" id="KW-0964">Secreted</keyword>
<dbReference type="GO" id="GO:0043657">
    <property type="term" value="C:host cell"/>
    <property type="evidence" value="ECO:0007669"/>
    <property type="project" value="UniProtKB-SubCell"/>
</dbReference>
<evidence type="ECO:0000313" key="7">
    <source>
        <dbReference type="Proteomes" id="UP000276215"/>
    </source>
</evidence>
<evidence type="ECO:0000256" key="3">
    <source>
        <dbReference type="ARBA" id="ARBA00022525"/>
    </source>
</evidence>
<dbReference type="InterPro" id="IPR045379">
    <property type="entry name" value="Crinkler_N"/>
</dbReference>
<dbReference type="STRING" id="1336337.A0A3N4JWR6"/>
<name>A0A3N4JWR6_9PEZI</name>
<feature type="domain" description="Crinkler effector protein N-terminal" evidence="5">
    <location>
        <begin position="7"/>
        <end position="102"/>
    </location>
</feature>
<reference evidence="6 7" key="1">
    <citation type="journal article" date="2018" name="Nat. Ecol. Evol.">
        <title>Pezizomycetes genomes reveal the molecular basis of ectomycorrhizal truffle lifestyle.</title>
        <authorList>
            <person name="Murat C."/>
            <person name="Payen T."/>
            <person name="Noel B."/>
            <person name="Kuo A."/>
            <person name="Morin E."/>
            <person name="Chen J."/>
            <person name="Kohler A."/>
            <person name="Krizsan K."/>
            <person name="Balestrini R."/>
            <person name="Da Silva C."/>
            <person name="Montanini B."/>
            <person name="Hainaut M."/>
            <person name="Levati E."/>
            <person name="Barry K.W."/>
            <person name="Belfiori B."/>
            <person name="Cichocki N."/>
            <person name="Clum A."/>
            <person name="Dockter R.B."/>
            <person name="Fauchery L."/>
            <person name="Guy J."/>
            <person name="Iotti M."/>
            <person name="Le Tacon F."/>
            <person name="Lindquist E.A."/>
            <person name="Lipzen A."/>
            <person name="Malagnac F."/>
            <person name="Mello A."/>
            <person name="Molinier V."/>
            <person name="Miyauchi S."/>
            <person name="Poulain J."/>
            <person name="Riccioni C."/>
            <person name="Rubini A."/>
            <person name="Sitrit Y."/>
            <person name="Splivallo R."/>
            <person name="Traeger S."/>
            <person name="Wang M."/>
            <person name="Zifcakova L."/>
            <person name="Wipf D."/>
            <person name="Zambonelli A."/>
            <person name="Paolocci F."/>
            <person name="Nowrousian M."/>
            <person name="Ottonello S."/>
            <person name="Baldrian P."/>
            <person name="Spatafora J.W."/>
            <person name="Henrissat B."/>
            <person name="Nagy L.G."/>
            <person name="Aury J.M."/>
            <person name="Wincker P."/>
            <person name="Grigoriev I.V."/>
            <person name="Bonfante P."/>
            <person name="Martin F.M."/>
        </authorList>
    </citation>
    <scope>NUCLEOTIDE SEQUENCE [LARGE SCALE GENOMIC DNA]</scope>
    <source>
        <strain evidence="6 7">120613-1</strain>
    </source>
</reference>
<proteinExistence type="predicted"/>
<feature type="compositionally biased region" description="Polar residues" evidence="4">
    <location>
        <begin position="401"/>
        <end position="413"/>
    </location>
</feature>
<keyword evidence="7" id="KW-1185">Reference proteome</keyword>
<evidence type="ECO:0000259" key="5">
    <source>
        <dbReference type="Pfam" id="PF20147"/>
    </source>
</evidence>
<dbReference type="AlphaFoldDB" id="A0A3N4JWR6"/>
<feature type="compositionally biased region" description="Pro residues" evidence="4">
    <location>
        <begin position="347"/>
        <end position="358"/>
    </location>
</feature>
<dbReference type="OrthoDB" id="1668230at2759"/>
<evidence type="ECO:0000256" key="2">
    <source>
        <dbReference type="ARBA" id="ARBA00004613"/>
    </source>
</evidence>
<protein>
    <recommendedName>
        <fullName evidence="5">Crinkler effector protein N-terminal domain-containing protein</fullName>
    </recommendedName>
</protein>
<dbReference type="EMBL" id="ML120373">
    <property type="protein sequence ID" value="RPB01469.1"/>
    <property type="molecule type" value="Genomic_DNA"/>
</dbReference>
<evidence type="ECO:0000256" key="1">
    <source>
        <dbReference type="ARBA" id="ARBA00004340"/>
    </source>
</evidence>
<dbReference type="Pfam" id="PF20147">
    <property type="entry name" value="Crinkler"/>
    <property type="match status" value="1"/>
</dbReference>